<dbReference type="VEuPathDB" id="MicrosporidiaDB:DI09_204p10"/>
<keyword evidence="1" id="KW-1133">Transmembrane helix</keyword>
<keyword evidence="1" id="KW-0472">Membrane</keyword>
<feature type="transmembrane region" description="Helical" evidence="1">
    <location>
        <begin position="322"/>
        <end position="341"/>
    </location>
</feature>
<evidence type="ECO:0000313" key="2">
    <source>
        <dbReference type="EMBL" id="KGG52133.1"/>
    </source>
</evidence>
<keyword evidence="3" id="KW-1185">Reference proteome</keyword>
<feature type="transmembrane region" description="Helical" evidence="1">
    <location>
        <begin position="169"/>
        <end position="189"/>
    </location>
</feature>
<sequence length="395" mass="44922">MTVTFSDDDDDDDNVDVATFDLERCRSLSDSNLGSVDSRGSNHVGSRHTFSTSHKLTYPARFAGISLSYPGRPSAGDSVQSYLLLPIILGLCPYLLSAVFGGETFWMELSFLALVLFWLYLNSTVPWNLYSICVCRREEELSTLDDAFSEENKGPGKRSRFTLWQVLEFMSIVGLFATPFVAAYGVLYFQAYYSERFGIGLLSTFNVHLFVLAGLIIPLRYFFGLGYPTRITRESAPAFVPRDDAAMLPLPPTYPSSPARMKKRSPSSSSIDDILNRRMASLEKEIRSLQVNIYSMRHSVQTDPRQLQNECKFPLNMIPLTLWNIALYCASFSFGLFLLPFRMTKSVTNLFLTQINKLLFAKYLQRPCYNAPSPQLNCLNFAWFVRWGPRRNRLV</sequence>
<feature type="transmembrane region" description="Helical" evidence="1">
    <location>
        <begin position="104"/>
        <end position="121"/>
    </location>
</feature>
<evidence type="ECO:0000256" key="1">
    <source>
        <dbReference type="SAM" id="Phobius"/>
    </source>
</evidence>
<dbReference type="AlphaFoldDB" id="A0A098VSR5"/>
<organism evidence="2 3">
    <name type="scientific">Mitosporidium daphniae</name>
    <dbReference type="NCBI Taxonomy" id="1485682"/>
    <lineage>
        <taxon>Eukaryota</taxon>
        <taxon>Fungi</taxon>
        <taxon>Fungi incertae sedis</taxon>
        <taxon>Microsporidia</taxon>
        <taxon>Mitosporidium</taxon>
    </lineage>
</organism>
<feature type="transmembrane region" description="Helical" evidence="1">
    <location>
        <begin position="201"/>
        <end position="223"/>
    </location>
</feature>
<dbReference type="OrthoDB" id="5422510at2759"/>
<evidence type="ECO:0000313" key="3">
    <source>
        <dbReference type="Proteomes" id="UP000029725"/>
    </source>
</evidence>
<accession>A0A098VSR5</accession>
<dbReference type="HOGENOM" id="CLU_698471_0_0_1"/>
<reference evidence="2 3" key="1">
    <citation type="submission" date="2014-04" db="EMBL/GenBank/DDBJ databases">
        <title>A new species of microsporidia sheds light on the evolution of extreme parasitism.</title>
        <authorList>
            <person name="Haag K.L."/>
            <person name="James T.Y."/>
            <person name="Larsson R."/>
            <person name="Schaer T.M."/>
            <person name="Refardt D."/>
            <person name="Pombert J.-F."/>
            <person name="Ebert D."/>
        </authorList>
    </citation>
    <scope>NUCLEOTIDE SEQUENCE [LARGE SCALE GENOMIC DNA]</scope>
    <source>
        <strain evidence="2 3">UGP3</strain>
        <tissue evidence="2">Spores</tissue>
    </source>
</reference>
<proteinExistence type="predicted"/>
<dbReference type="GeneID" id="25258979"/>
<feature type="transmembrane region" description="Helical" evidence="1">
    <location>
        <begin position="79"/>
        <end position="97"/>
    </location>
</feature>
<dbReference type="EMBL" id="JMKJ01000116">
    <property type="protein sequence ID" value="KGG52133.1"/>
    <property type="molecule type" value="Genomic_DNA"/>
</dbReference>
<comment type="caution">
    <text evidence="2">The sequence shown here is derived from an EMBL/GenBank/DDBJ whole genome shotgun (WGS) entry which is preliminary data.</text>
</comment>
<gene>
    <name evidence="2" type="ORF">DI09_204p10</name>
</gene>
<dbReference type="RefSeq" id="XP_013238569.1">
    <property type="nucleotide sequence ID" value="XM_013383115.1"/>
</dbReference>
<dbReference type="Proteomes" id="UP000029725">
    <property type="component" value="Unassembled WGS sequence"/>
</dbReference>
<name>A0A098VSR5_9MICR</name>
<protein>
    <submittedName>
        <fullName evidence="2">Uncharacterized protein</fullName>
    </submittedName>
</protein>
<keyword evidence="1" id="KW-0812">Transmembrane</keyword>